<reference evidence="1 2" key="1">
    <citation type="submission" date="2016-10" db="EMBL/GenBank/DDBJ databases">
        <authorList>
            <person name="de Groot N.N."/>
        </authorList>
    </citation>
    <scope>NUCLEOTIDE SEQUENCE [LARGE SCALE GENOMIC DNA]</scope>
    <source>
        <strain evidence="1 2">DSM 3217</strain>
    </source>
</reference>
<dbReference type="EMBL" id="FMXR01000009">
    <property type="protein sequence ID" value="SDB17791.1"/>
    <property type="molecule type" value="Genomic_DNA"/>
</dbReference>
<dbReference type="GO" id="GO:0008817">
    <property type="term" value="F:corrinoid adenosyltransferase activity"/>
    <property type="evidence" value="ECO:0007669"/>
    <property type="project" value="InterPro"/>
</dbReference>
<protein>
    <submittedName>
        <fullName evidence="1">Cob(I)alamin adenosyltransferase</fullName>
    </submittedName>
</protein>
<dbReference type="STRING" id="1732.SAMN02910417_01305"/>
<dbReference type="Proteomes" id="UP000199228">
    <property type="component" value="Unassembled WGS sequence"/>
</dbReference>
<proteinExistence type="predicted"/>
<organism evidence="1 2">
    <name type="scientific">Eubacterium oxidoreducens</name>
    <dbReference type="NCBI Taxonomy" id="1732"/>
    <lineage>
        <taxon>Bacteria</taxon>
        <taxon>Bacillati</taxon>
        <taxon>Bacillota</taxon>
        <taxon>Clostridia</taxon>
        <taxon>Eubacteriales</taxon>
        <taxon>Eubacteriaceae</taxon>
        <taxon>Eubacterium</taxon>
    </lineage>
</organism>
<keyword evidence="1" id="KW-0808">Transferase</keyword>
<accession>A0A1G6BAW5</accession>
<dbReference type="SUPFAM" id="SSF52540">
    <property type="entry name" value="P-loop containing nucleoside triphosphate hydrolases"/>
    <property type="match status" value="1"/>
</dbReference>
<dbReference type="GO" id="GO:0009236">
    <property type="term" value="P:cobalamin biosynthetic process"/>
    <property type="evidence" value="ECO:0007669"/>
    <property type="project" value="InterPro"/>
</dbReference>
<dbReference type="InterPro" id="IPR027417">
    <property type="entry name" value="P-loop_NTPase"/>
</dbReference>
<dbReference type="InterPro" id="IPR003724">
    <property type="entry name" value="CblAdoTrfase_CobA"/>
</dbReference>
<dbReference type="Gene3D" id="3.40.50.300">
    <property type="entry name" value="P-loop containing nucleotide triphosphate hydrolases"/>
    <property type="match status" value="1"/>
</dbReference>
<dbReference type="PANTHER" id="PTHR46638">
    <property type="entry name" value="CORRINOID ADENOSYLTRANSFERASE"/>
    <property type="match status" value="1"/>
</dbReference>
<dbReference type="PIRSF" id="PIRSF015617">
    <property type="entry name" value="Adensltrnsf_CobA"/>
    <property type="match status" value="1"/>
</dbReference>
<evidence type="ECO:0000313" key="1">
    <source>
        <dbReference type="EMBL" id="SDB17791.1"/>
    </source>
</evidence>
<gene>
    <name evidence="1" type="ORF">SAMN02910417_01305</name>
</gene>
<evidence type="ECO:0000313" key="2">
    <source>
        <dbReference type="Proteomes" id="UP000199228"/>
    </source>
</evidence>
<dbReference type="RefSeq" id="WP_090173452.1">
    <property type="nucleotide sequence ID" value="NZ_FMXR01000009.1"/>
</dbReference>
<dbReference type="PANTHER" id="PTHR46638:SF1">
    <property type="entry name" value="CORRINOID ADENOSYLTRANSFERASE"/>
    <property type="match status" value="1"/>
</dbReference>
<sequence length="170" mass="18748">MLHLYIGDGKGKTTAAMGLALRAAGRGHHVVIGQFLKGGSSGEVEAFSYVPGIDVISYSGLVKFTISMTKEELKSAQTNYPKYFESLVDTAINRRAGVVVWDEILDAVNANLLQVDEVLAAIKKLQDCEIIMTGRNPKVEFIEKADYISEIKKIKHPFDRGIKAREGIEY</sequence>
<dbReference type="AlphaFoldDB" id="A0A1G6BAW5"/>
<dbReference type="GO" id="GO:0005524">
    <property type="term" value="F:ATP binding"/>
    <property type="evidence" value="ECO:0007669"/>
    <property type="project" value="InterPro"/>
</dbReference>
<keyword evidence="2" id="KW-1185">Reference proteome</keyword>
<dbReference type="Pfam" id="PF02572">
    <property type="entry name" value="CobA_CobO_BtuR"/>
    <property type="match status" value="1"/>
</dbReference>
<name>A0A1G6BAW5_EUBOX</name>
<dbReference type="OrthoDB" id="9810309at2"/>